<comment type="caution">
    <text evidence="1">The sequence shown here is derived from an EMBL/GenBank/DDBJ whole genome shotgun (WGS) entry which is preliminary data.</text>
</comment>
<accession>A0A5B7DWU5</accession>
<dbReference type="AlphaFoldDB" id="A0A5B7DWU5"/>
<evidence type="ECO:0000313" key="2">
    <source>
        <dbReference type="Proteomes" id="UP000324222"/>
    </source>
</evidence>
<proteinExistence type="predicted"/>
<name>A0A5B7DWU5_PORTR</name>
<evidence type="ECO:0000313" key="1">
    <source>
        <dbReference type="EMBL" id="MPC25559.1"/>
    </source>
</evidence>
<keyword evidence="2" id="KW-1185">Reference proteome</keyword>
<reference evidence="1 2" key="1">
    <citation type="submission" date="2019-05" db="EMBL/GenBank/DDBJ databases">
        <title>Another draft genome of Portunus trituberculatus and its Hox gene families provides insights of decapod evolution.</title>
        <authorList>
            <person name="Jeong J.-H."/>
            <person name="Song I."/>
            <person name="Kim S."/>
            <person name="Choi T."/>
            <person name="Kim D."/>
            <person name="Ryu S."/>
            <person name="Kim W."/>
        </authorList>
    </citation>
    <scope>NUCLEOTIDE SEQUENCE [LARGE SCALE GENOMIC DNA]</scope>
    <source>
        <tissue evidence="1">Muscle</tissue>
    </source>
</reference>
<protein>
    <submittedName>
        <fullName evidence="1">Uncharacterized protein</fullName>
    </submittedName>
</protein>
<dbReference type="PROSITE" id="PS51257">
    <property type="entry name" value="PROKAR_LIPOPROTEIN"/>
    <property type="match status" value="1"/>
</dbReference>
<gene>
    <name evidence="1" type="ORF">E2C01_018677</name>
</gene>
<organism evidence="1 2">
    <name type="scientific">Portunus trituberculatus</name>
    <name type="common">Swimming crab</name>
    <name type="synonym">Neptunus trituberculatus</name>
    <dbReference type="NCBI Taxonomy" id="210409"/>
    <lineage>
        <taxon>Eukaryota</taxon>
        <taxon>Metazoa</taxon>
        <taxon>Ecdysozoa</taxon>
        <taxon>Arthropoda</taxon>
        <taxon>Crustacea</taxon>
        <taxon>Multicrustacea</taxon>
        <taxon>Malacostraca</taxon>
        <taxon>Eumalacostraca</taxon>
        <taxon>Eucarida</taxon>
        <taxon>Decapoda</taxon>
        <taxon>Pleocyemata</taxon>
        <taxon>Brachyura</taxon>
        <taxon>Eubrachyura</taxon>
        <taxon>Portunoidea</taxon>
        <taxon>Portunidae</taxon>
        <taxon>Portuninae</taxon>
        <taxon>Portunus</taxon>
    </lineage>
</organism>
<sequence>MREGSAPWHTVRCVSAGPQHCYAVIGVLGCQSVGVSGCRAQAVPSISRVFVRSVECPREGLPSGSLQCEGVAPTTPRAPPSRGAAHRQYSRSTALPCCSHQPGNNCSSCSTTKLDRSSDVARARSVCMCVCVCVCACVHVCVHVHVHASQSVPLTAATCGSGSRGGVGRVATRLLFPKQSVAAPHLMAAAAVIMILGVNQAVLLASPWRCQAALLRPAWCRLHQAPSCNTGCGPDAPLCLPPQHQESMPPPPTVGVWWYTAHHHTPAVAAATAAAQRGTWHTPPLVHCSTPCTAVSALVHHESTAPGLLHHTQYNTAQWCSTTQQHSAARRPWAQHWECRAPQRWQRRRQYW</sequence>
<dbReference type="EMBL" id="VSRR010001478">
    <property type="protein sequence ID" value="MPC25559.1"/>
    <property type="molecule type" value="Genomic_DNA"/>
</dbReference>
<dbReference type="Proteomes" id="UP000324222">
    <property type="component" value="Unassembled WGS sequence"/>
</dbReference>